<proteinExistence type="predicted"/>
<sequence length="78" mass="8810">MVGQDFDPRDMCCMSGCAHCVLDDLYEEATKAEAEGKDVSKIDPAIKAFMDMEKKQKEKARLREEAKKLKEAQNEVPS</sequence>
<gene>
    <name evidence="3" type="ORF">SARC_02001</name>
</gene>
<dbReference type="RefSeq" id="XP_014159719.1">
    <property type="nucleotide sequence ID" value="XM_014304244.1"/>
</dbReference>
<organism evidence="3 4">
    <name type="scientific">Sphaeroforma arctica JP610</name>
    <dbReference type="NCBI Taxonomy" id="667725"/>
    <lineage>
        <taxon>Eukaryota</taxon>
        <taxon>Ichthyosporea</taxon>
        <taxon>Ichthyophonida</taxon>
        <taxon>Sphaeroforma</taxon>
    </lineage>
</organism>
<feature type="coiled-coil region" evidence="1">
    <location>
        <begin position="45"/>
        <end position="75"/>
    </location>
</feature>
<dbReference type="Proteomes" id="UP000054560">
    <property type="component" value="Unassembled WGS sequence"/>
</dbReference>
<protein>
    <recommendedName>
        <fullName evidence="2">Oxidoreductase-like domain-containing protein</fullName>
    </recommendedName>
</protein>
<keyword evidence="4" id="KW-1185">Reference proteome</keyword>
<dbReference type="EMBL" id="KQ241682">
    <property type="protein sequence ID" value="KNC85817.1"/>
    <property type="molecule type" value="Genomic_DNA"/>
</dbReference>
<accession>A0A0L0G9V9</accession>
<dbReference type="InterPro" id="IPR019180">
    <property type="entry name" value="Oxidoreductase-like_N"/>
</dbReference>
<name>A0A0L0G9V9_9EUKA</name>
<dbReference type="AlphaFoldDB" id="A0A0L0G9V9"/>
<dbReference type="Pfam" id="PF09791">
    <property type="entry name" value="Oxidored-like"/>
    <property type="match status" value="1"/>
</dbReference>
<reference evidence="3 4" key="1">
    <citation type="submission" date="2011-02" db="EMBL/GenBank/DDBJ databases">
        <title>The Genome Sequence of Sphaeroforma arctica JP610.</title>
        <authorList>
            <consortium name="The Broad Institute Genome Sequencing Platform"/>
            <person name="Russ C."/>
            <person name="Cuomo C."/>
            <person name="Young S.K."/>
            <person name="Zeng Q."/>
            <person name="Gargeya S."/>
            <person name="Alvarado L."/>
            <person name="Berlin A."/>
            <person name="Chapman S.B."/>
            <person name="Chen Z."/>
            <person name="Freedman E."/>
            <person name="Gellesch M."/>
            <person name="Goldberg J."/>
            <person name="Griggs A."/>
            <person name="Gujja S."/>
            <person name="Heilman E."/>
            <person name="Heiman D."/>
            <person name="Howarth C."/>
            <person name="Mehta T."/>
            <person name="Neiman D."/>
            <person name="Pearson M."/>
            <person name="Roberts A."/>
            <person name="Saif S."/>
            <person name="Shea T."/>
            <person name="Shenoy N."/>
            <person name="Sisk P."/>
            <person name="Stolte C."/>
            <person name="Sykes S."/>
            <person name="White J."/>
            <person name="Yandava C."/>
            <person name="Burger G."/>
            <person name="Gray M.W."/>
            <person name="Holland P.W.H."/>
            <person name="King N."/>
            <person name="Lang F.B.F."/>
            <person name="Roger A.J."/>
            <person name="Ruiz-Trillo I."/>
            <person name="Haas B."/>
            <person name="Nusbaum C."/>
            <person name="Birren B."/>
        </authorList>
    </citation>
    <scope>NUCLEOTIDE SEQUENCE [LARGE SCALE GENOMIC DNA]</scope>
    <source>
        <strain evidence="3 4">JP610</strain>
    </source>
</reference>
<keyword evidence="1" id="KW-0175">Coiled coil</keyword>
<dbReference type="OrthoDB" id="10064411at2759"/>
<dbReference type="GeneID" id="25902505"/>
<evidence type="ECO:0000313" key="3">
    <source>
        <dbReference type="EMBL" id="KNC85817.1"/>
    </source>
</evidence>
<evidence type="ECO:0000256" key="1">
    <source>
        <dbReference type="SAM" id="Coils"/>
    </source>
</evidence>
<evidence type="ECO:0000313" key="4">
    <source>
        <dbReference type="Proteomes" id="UP000054560"/>
    </source>
</evidence>
<evidence type="ECO:0000259" key="2">
    <source>
        <dbReference type="Pfam" id="PF09791"/>
    </source>
</evidence>
<feature type="domain" description="Oxidoreductase-like" evidence="2">
    <location>
        <begin position="7"/>
        <end position="31"/>
    </location>
</feature>